<dbReference type="KEGG" id="vg:80543807"/>
<dbReference type="Proteomes" id="UP001162098">
    <property type="component" value="Segment"/>
</dbReference>
<keyword evidence="3" id="KW-1185">Reference proteome</keyword>
<name>A0A7S8BEF3_9VIRU</name>
<organism evidence="2 3">
    <name type="scientific">Medusavirus stheno T3</name>
    <dbReference type="NCBI Taxonomy" id="3069717"/>
    <lineage>
        <taxon>Viruses</taxon>
        <taxon>Varidnaviria</taxon>
        <taxon>Bamfordvirae</taxon>
        <taxon>Nucleocytoviricota</taxon>
        <taxon>Megaviricetes</taxon>
        <taxon>Mamonoviridae</taxon>
        <taxon>Medusavirus</taxon>
        <taxon>Medusavirus sthenus</taxon>
    </lineage>
</organism>
<protein>
    <submittedName>
        <fullName evidence="2">Uncharacterized protein</fullName>
    </submittedName>
</protein>
<sequence length="215" mass="24330">MHRHTRCSSNRTRSPRRPVALLALVPPLVDVPHVAAHSGTSRPAPAHCQHWCSILVNLAMCRANTNKDPPNSSQNTVATAAFDVIAHVSQLRNHRNRHCQTASRREQRAGGRRAGGAAGRGSRESPRVHRTITGRERHLCDDGRSHDRQPTKTHARHHRCVCVVPVGLLSVFFEFSPAGNVNFWCYSRKKRFLPRRWKTTRCLPSSLPPRRHRDQ</sequence>
<evidence type="ECO:0000313" key="2">
    <source>
        <dbReference type="EMBL" id="QPB44182.1"/>
    </source>
</evidence>
<evidence type="ECO:0000313" key="3">
    <source>
        <dbReference type="Proteomes" id="UP001162098"/>
    </source>
</evidence>
<dbReference type="EMBL" id="MW018138">
    <property type="protein sequence ID" value="QPB44182.1"/>
    <property type="molecule type" value="Genomic_DNA"/>
</dbReference>
<feature type="region of interest" description="Disordered" evidence="1">
    <location>
        <begin position="93"/>
        <end position="128"/>
    </location>
</feature>
<accession>A0A7S8BEF3</accession>
<proteinExistence type="predicted"/>
<evidence type="ECO:0000256" key="1">
    <source>
        <dbReference type="SAM" id="MobiDB-lite"/>
    </source>
</evidence>
<reference evidence="2 3" key="1">
    <citation type="submission" date="2020-09" db="EMBL/GenBank/DDBJ databases">
        <authorList>
            <person name="Zhang R."/>
            <person name="Garcia K."/>
            <person name="Ogata H."/>
        </authorList>
    </citation>
    <scope>NUCLEOTIDE SEQUENCE [LARGE SCALE GENOMIC DNA]</scope>
    <source>
        <strain evidence="3">stheno</strain>
    </source>
</reference>